<name>A0A1H9ZX67_9BACT</name>
<organism evidence="1 2">
    <name type="scientific">Stigmatella erecta</name>
    <dbReference type="NCBI Taxonomy" id="83460"/>
    <lineage>
        <taxon>Bacteria</taxon>
        <taxon>Pseudomonadati</taxon>
        <taxon>Myxococcota</taxon>
        <taxon>Myxococcia</taxon>
        <taxon>Myxococcales</taxon>
        <taxon>Cystobacterineae</taxon>
        <taxon>Archangiaceae</taxon>
        <taxon>Stigmatella</taxon>
    </lineage>
</organism>
<dbReference type="EMBL" id="FOIJ01000001">
    <property type="protein sequence ID" value="SES85494.1"/>
    <property type="molecule type" value="Genomic_DNA"/>
</dbReference>
<evidence type="ECO:0008006" key="3">
    <source>
        <dbReference type="Google" id="ProtNLM"/>
    </source>
</evidence>
<dbReference type="InterPro" id="IPR022172">
    <property type="entry name" value="DUF3703"/>
</dbReference>
<proteinExistence type="predicted"/>
<evidence type="ECO:0000313" key="1">
    <source>
        <dbReference type="EMBL" id="SES85494.1"/>
    </source>
</evidence>
<reference evidence="2" key="1">
    <citation type="submission" date="2016-10" db="EMBL/GenBank/DDBJ databases">
        <authorList>
            <person name="Varghese N."/>
            <person name="Submissions S."/>
        </authorList>
    </citation>
    <scope>NUCLEOTIDE SEQUENCE [LARGE SCALE GENOMIC DNA]</scope>
    <source>
        <strain evidence="2">DSM 16858</strain>
    </source>
</reference>
<gene>
    <name evidence="1" type="ORF">SAMN05443639_101440</name>
</gene>
<evidence type="ECO:0000313" key="2">
    <source>
        <dbReference type="Proteomes" id="UP000199181"/>
    </source>
</evidence>
<sequence length="126" mass="14379">MMTMTPMLREHFSRELRAAAEAEARGELAAAWRFLERAHILSQAHAGPHLRVHGAMFAFAWRRRDWREWRGQWPRLLLAAPGSWTGRAPRGNTGGANVGIFTPMSIPEDLQEWLREAAASPSRRPR</sequence>
<protein>
    <recommendedName>
        <fullName evidence="3">DUF3703 domain-containing protein</fullName>
    </recommendedName>
</protein>
<dbReference type="Proteomes" id="UP000199181">
    <property type="component" value="Unassembled WGS sequence"/>
</dbReference>
<dbReference type="Pfam" id="PF12487">
    <property type="entry name" value="DUF3703"/>
    <property type="match status" value="1"/>
</dbReference>
<keyword evidence="2" id="KW-1185">Reference proteome</keyword>
<dbReference type="AlphaFoldDB" id="A0A1H9ZX67"/>
<accession>A0A1H9ZX67</accession>